<dbReference type="GeneID" id="54549960"/>
<evidence type="ECO:0000313" key="1">
    <source>
        <dbReference type="EMBL" id="KAF2276489.1"/>
    </source>
</evidence>
<reference evidence="1" key="1">
    <citation type="journal article" date="2020" name="Stud. Mycol.">
        <title>101 Dothideomycetes genomes: a test case for predicting lifestyles and emergence of pathogens.</title>
        <authorList>
            <person name="Haridas S."/>
            <person name="Albert R."/>
            <person name="Binder M."/>
            <person name="Bloem J."/>
            <person name="Labutti K."/>
            <person name="Salamov A."/>
            <person name="Andreopoulos B."/>
            <person name="Baker S."/>
            <person name="Barry K."/>
            <person name="Bills G."/>
            <person name="Bluhm B."/>
            <person name="Cannon C."/>
            <person name="Castanera R."/>
            <person name="Culley D."/>
            <person name="Daum C."/>
            <person name="Ezra D."/>
            <person name="Gonzalez J."/>
            <person name="Henrissat B."/>
            <person name="Kuo A."/>
            <person name="Liang C."/>
            <person name="Lipzen A."/>
            <person name="Lutzoni F."/>
            <person name="Magnuson J."/>
            <person name="Mondo S."/>
            <person name="Nolan M."/>
            <person name="Ohm R."/>
            <person name="Pangilinan J."/>
            <person name="Park H.-J."/>
            <person name="Ramirez L."/>
            <person name="Alfaro M."/>
            <person name="Sun H."/>
            <person name="Tritt A."/>
            <person name="Yoshinaga Y."/>
            <person name="Zwiers L.-H."/>
            <person name="Turgeon B."/>
            <person name="Goodwin S."/>
            <person name="Spatafora J."/>
            <person name="Crous P."/>
            <person name="Grigoriev I."/>
        </authorList>
    </citation>
    <scope>NUCLEOTIDE SEQUENCE</scope>
    <source>
        <strain evidence="1">CBS 379.55</strain>
    </source>
</reference>
<dbReference type="AlphaFoldDB" id="A0A6A6JNJ4"/>
<evidence type="ECO:0000313" key="2">
    <source>
        <dbReference type="Proteomes" id="UP000800097"/>
    </source>
</evidence>
<organism evidence="1 2">
    <name type="scientific">Westerdykella ornata</name>
    <dbReference type="NCBI Taxonomy" id="318751"/>
    <lineage>
        <taxon>Eukaryota</taxon>
        <taxon>Fungi</taxon>
        <taxon>Dikarya</taxon>
        <taxon>Ascomycota</taxon>
        <taxon>Pezizomycotina</taxon>
        <taxon>Dothideomycetes</taxon>
        <taxon>Pleosporomycetidae</taxon>
        <taxon>Pleosporales</taxon>
        <taxon>Sporormiaceae</taxon>
        <taxon>Westerdykella</taxon>
    </lineage>
</organism>
<name>A0A6A6JNJ4_WESOR</name>
<protein>
    <submittedName>
        <fullName evidence="1">Uncharacterized protein</fullName>
    </submittedName>
</protein>
<dbReference type="EMBL" id="ML986493">
    <property type="protein sequence ID" value="KAF2276489.1"/>
    <property type="molecule type" value="Genomic_DNA"/>
</dbReference>
<dbReference type="RefSeq" id="XP_033654028.1">
    <property type="nucleotide sequence ID" value="XM_033796785.1"/>
</dbReference>
<keyword evidence="2" id="KW-1185">Reference proteome</keyword>
<sequence length="150" mass="17043">MVTKARTRRQQRATSGFRYNSALGCPSLFDNSQTVLFPLSFSLHIFPFSCFRPLIRKDLVMFGKRICVAFRWRGGGFRLVIPGGWMDGGARLALGVGAGHTKWDTWWALSLIFWIASIWDGGWSPGCPARASFFTFFLFFRSLPSSSWRC</sequence>
<accession>A0A6A6JNJ4</accession>
<proteinExistence type="predicted"/>
<gene>
    <name evidence="1" type="ORF">EI97DRAFT_41326</name>
</gene>
<dbReference type="Proteomes" id="UP000800097">
    <property type="component" value="Unassembled WGS sequence"/>
</dbReference>